<comment type="caution">
    <text evidence="1">The sequence shown here is derived from an EMBL/GenBank/DDBJ whole genome shotgun (WGS) entry which is preliminary data.</text>
</comment>
<evidence type="ECO:0000313" key="1">
    <source>
        <dbReference type="EMBL" id="SPJ71528.1"/>
    </source>
</evidence>
<accession>A0AAE8M028</accession>
<sequence length="95" mass="10822">MNQFREINIVMSSNPCATGTVIPQSNRKLTWHGCLLDPIRAWATAIFRNNPAYTELDEDSEPLVDDMSTFKPTYAGSTFIRLAMSRPVKRYSRLP</sequence>
<proteinExistence type="predicted"/>
<keyword evidence="2" id="KW-1185">Reference proteome</keyword>
<organism evidence="1 2">
    <name type="scientific">Fusarium torulosum</name>
    <dbReference type="NCBI Taxonomy" id="33205"/>
    <lineage>
        <taxon>Eukaryota</taxon>
        <taxon>Fungi</taxon>
        <taxon>Dikarya</taxon>
        <taxon>Ascomycota</taxon>
        <taxon>Pezizomycotina</taxon>
        <taxon>Sordariomycetes</taxon>
        <taxon>Hypocreomycetidae</taxon>
        <taxon>Hypocreales</taxon>
        <taxon>Nectriaceae</taxon>
        <taxon>Fusarium</taxon>
    </lineage>
</organism>
<name>A0AAE8M028_9HYPO</name>
<reference evidence="1" key="1">
    <citation type="submission" date="2018-03" db="EMBL/GenBank/DDBJ databases">
        <authorList>
            <person name="Guldener U."/>
        </authorList>
    </citation>
    <scope>NUCLEOTIDE SEQUENCE</scope>
</reference>
<gene>
    <name evidence="1" type="ORF">FTOL_01256</name>
</gene>
<evidence type="ECO:0000313" key="2">
    <source>
        <dbReference type="Proteomes" id="UP001187734"/>
    </source>
</evidence>
<dbReference type="EMBL" id="ONZP01000042">
    <property type="protein sequence ID" value="SPJ71528.1"/>
    <property type="molecule type" value="Genomic_DNA"/>
</dbReference>
<protein>
    <submittedName>
        <fullName evidence="1">Uncharacterized protein</fullName>
    </submittedName>
</protein>
<dbReference type="AlphaFoldDB" id="A0AAE8M028"/>
<dbReference type="Proteomes" id="UP001187734">
    <property type="component" value="Unassembled WGS sequence"/>
</dbReference>